<organism evidence="2 3">
    <name type="scientific">Caenorhabditis briggsae</name>
    <dbReference type="NCBI Taxonomy" id="6238"/>
    <lineage>
        <taxon>Eukaryota</taxon>
        <taxon>Metazoa</taxon>
        <taxon>Ecdysozoa</taxon>
        <taxon>Nematoda</taxon>
        <taxon>Chromadorea</taxon>
        <taxon>Rhabditida</taxon>
        <taxon>Rhabditina</taxon>
        <taxon>Rhabditomorpha</taxon>
        <taxon>Rhabditoidea</taxon>
        <taxon>Rhabditidae</taxon>
        <taxon>Peloderinae</taxon>
        <taxon>Caenorhabditis</taxon>
    </lineage>
</organism>
<name>A0AAE9EXX1_CAEBR</name>
<evidence type="ECO:0000313" key="2">
    <source>
        <dbReference type="EMBL" id="UMM29064.1"/>
    </source>
</evidence>
<feature type="region of interest" description="Disordered" evidence="1">
    <location>
        <begin position="49"/>
        <end position="128"/>
    </location>
</feature>
<feature type="compositionally biased region" description="Gly residues" evidence="1">
    <location>
        <begin position="1"/>
        <end position="10"/>
    </location>
</feature>
<sequence length="128" mass="14736">MYVCTGGVGGGKRKGNESRREDRVALFTGPCSKKDVVVASPCALRRRVPSLRRRREKRSHTHNSMGFGIGPIVCMRKEKKTEKEKKKERLFPSLRGKAQRRLQEKKGEERGRDDEQNERKECIKFCSS</sequence>
<dbReference type="AlphaFoldDB" id="A0AAE9EXX1"/>
<evidence type="ECO:0000256" key="1">
    <source>
        <dbReference type="SAM" id="MobiDB-lite"/>
    </source>
</evidence>
<feature type="compositionally biased region" description="Basic residues" evidence="1">
    <location>
        <begin position="49"/>
        <end position="61"/>
    </location>
</feature>
<evidence type="ECO:0000313" key="3">
    <source>
        <dbReference type="Proteomes" id="UP000829354"/>
    </source>
</evidence>
<proteinExistence type="predicted"/>
<protein>
    <submittedName>
        <fullName evidence="2">Uncharacterized protein</fullName>
    </submittedName>
</protein>
<feature type="compositionally biased region" description="Basic and acidic residues" evidence="1">
    <location>
        <begin position="101"/>
        <end position="128"/>
    </location>
</feature>
<feature type="compositionally biased region" description="Basic and acidic residues" evidence="1">
    <location>
        <begin position="75"/>
        <end position="90"/>
    </location>
</feature>
<dbReference type="Proteomes" id="UP000829354">
    <property type="component" value="Chromosome IV"/>
</dbReference>
<reference evidence="2 3" key="1">
    <citation type="submission" date="2022-04" db="EMBL/GenBank/DDBJ databases">
        <title>Chromosome-level reference genomes for two strains of Caenorhabditis briggsae: an improved platform for comparative genomics.</title>
        <authorList>
            <person name="Stevens L."/>
            <person name="Andersen E."/>
        </authorList>
    </citation>
    <scope>NUCLEOTIDE SEQUENCE [LARGE SCALE GENOMIC DNA]</scope>
    <source>
        <strain evidence="2">VX34</strain>
        <tissue evidence="2">Whole-organism</tissue>
    </source>
</reference>
<dbReference type="EMBL" id="CP092623">
    <property type="protein sequence ID" value="UMM29064.1"/>
    <property type="molecule type" value="Genomic_DNA"/>
</dbReference>
<feature type="region of interest" description="Disordered" evidence="1">
    <location>
        <begin position="1"/>
        <end position="21"/>
    </location>
</feature>
<gene>
    <name evidence="2" type="ORF">L5515_011610</name>
</gene>
<accession>A0AAE9EXX1</accession>
<keyword evidence="3" id="KW-1185">Reference proteome</keyword>